<feature type="coiled-coil region" evidence="1">
    <location>
        <begin position="779"/>
        <end position="874"/>
    </location>
</feature>
<gene>
    <name evidence="4" type="ORF">PVAP13_9KG230852</name>
</gene>
<reference evidence="4" key="1">
    <citation type="submission" date="2020-05" db="EMBL/GenBank/DDBJ databases">
        <title>WGS assembly of Panicum virgatum.</title>
        <authorList>
            <person name="Lovell J.T."/>
            <person name="Jenkins J."/>
            <person name="Shu S."/>
            <person name="Juenger T.E."/>
            <person name="Schmutz J."/>
        </authorList>
    </citation>
    <scope>NUCLEOTIDE SEQUENCE</scope>
    <source>
        <strain evidence="4">AP13</strain>
    </source>
</reference>
<comment type="caution">
    <text evidence="4">The sequence shown here is derived from an EMBL/GenBank/DDBJ whole genome shotgun (WGS) entry which is preliminary data.</text>
</comment>
<accession>A0A8T0NJM9</accession>
<dbReference type="InterPro" id="IPR019557">
    <property type="entry name" value="AminoTfrase-like_pln_mobile"/>
</dbReference>
<dbReference type="Pfam" id="PF10536">
    <property type="entry name" value="PMD"/>
    <property type="match status" value="1"/>
</dbReference>
<evidence type="ECO:0000256" key="1">
    <source>
        <dbReference type="SAM" id="Coils"/>
    </source>
</evidence>
<sequence length="884" mass="98952">MDEAVPPLRPYRMSLAGVAQLQPFEPSTDATANPILKELQYTEGDFNLKNPDRTWRSGPNFIARCFYPLASISQSNVASTLGNRIVNGNFSWVNFRLEGWICSLGKYFISPPLIKATLERWDPHTNTFLFPWGERTITLLDMLKMAGLPLEGDSYDEFFPPSADLDPILLLYPKSSSLLMKIWNQLAENGKVSFQGWCDYFYHSPDHHEPADLYVAAFLALWICCFVVVGGGPYIRPSVLVMASWMALGRRYALAQPALCSFCYSLRLISMGVVRPTSPKRLWPLHYLVGWMGVYLPNILGRKMRNLRLPVCPYPTVRPTMLITMSRNPKSFSMQEARAFMVATFKKDFCIMEPYHPERVAKQFRLDQLVPYTPLSDLVTEDNVGMAYAHWANLLRLVPEDFHFTPDDYRVGRNTLAWVRWFSKFMAPFTSILDTLTKDKQPCDHNKDDDIRRDYHAHPGLIPRDLSSHDFAVVQRVSILNKAHHVSSVKAKAERVNGPWKKILYELLNGRINMDTEADRSPEPVLVDNMLAYENLADNQISASREGNRKRRPTQAATSDQAEGSKAKRKLILDDAGEDSTNSVPLAISDEVSVSAFLAEPQDDDHDDPADFALLGIEGIPKPLPFIDPSIPSIDAAGSSQGQSKSPSIVTQIHTPAVEASEINAFINESGQQELEGLSSREAAPISEATQSMDATLEQLCLENANRMLAKVLAGLDVDNLKESSRCSDLQLASICIPENFTSTSKIKNMLNQLIILSKKLQQVHSEFEETSKQEDPAIGEAKRTLAAKQEALEATNQELISAKETLARLNAVLQEAEQKEKQLQQTWTSQDLEVKELDRQLRDITAKANQQVADKLQTKSASLQDEAAQLLASLNPFGGSSST</sequence>
<evidence type="ECO:0000313" key="5">
    <source>
        <dbReference type="Proteomes" id="UP000823388"/>
    </source>
</evidence>
<keyword evidence="5" id="KW-1185">Reference proteome</keyword>
<feature type="domain" description="Aminotransferase-like plant mobile" evidence="3">
    <location>
        <begin position="106"/>
        <end position="271"/>
    </location>
</feature>
<dbReference type="EMBL" id="CM029053">
    <property type="protein sequence ID" value="KAG2549607.1"/>
    <property type="molecule type" value="Genomic_DNA"/>
</dbReference>
<evidence type="ECO:0000313" key="4">
    <source>
        <dbReference type="EMBL" id="KAG2549607.1"/>
    </source>
</evidence>
<evidence type="ECO:0000259" key="3">
    <source>
        <dbReference type="Pfam" id="PF10536"/>
    </source>
</evidence>
<keyword evidence="1" id="KW-0175">Coiled coil</keyword>
<dbReference type="PANTHER" id="PTHR46033">
    <property type="entry name" value="PROTEIN MAIN-LIKE 2"/>
    <property type="match status" value="1"/>
</dbReference>
<proteinExistence type="predicted"/>
<evidence type="ECO:0000256" key="2">
    <source>
        <dbReference type="SAM" id="MobiDB-lite"/>
    </source>
</evidence>
<dbReference type="AlphaFoldDB" id="A0A8T0NJM9"/>
<organism evidence="4 5">
    <name type="scientific">Panicum virgatum</name>
    <name type="common">Blackwell switchgrass</name>
    <dbReference type="NCBI Taxonomy" id="38727"/>
    <lineage>
        <taxon>Eukaryota</taxon>
        <taxon>Viridiplantae</taxon>
        <taxon>Streptophyta</taxon>
        <taxon>Embryophyta</taxon>
        <taxon>Tracheophyta</taxon>
        <taxon>Spermatophyta</taxon>
        <taxon>Magnoliopsida</taxon>
        <taxon>Liliopsida</taxon>
        <taxon>Poales</taxon>
        <taxon>Poaceae</taxon>
        <taxon>PACMAD clade</taxon>
        <taxon>Panicoideae</taxon>
        <taxon>Panicodae</taxon>
        <taxon>Paniceae</taxon>
        <taxon>Panicinae</taxon>
        <taxon>Panicum</taxon>
        <taxon>Panicum sect. Hiantes</taxon>
    </lineage>
</organism>
<name>A0A8T0NJM9_PANVG</name>
<feature type="region of interest" description="Disordered" evidence="2">
    <location>
        <begin position="539"/>
        <end position="569"/>
    </location>
</feature>
<dbReference type="Proteomes" id="UP000823388">
    <property type="component" value="Chromosome 9K"/>
</dbReference>
<protein>
    <recommendedName>
        <fullName evidence="3">Aminotransferase-like plant mobile domain-containing protein</fullName>
    </recommendedName>
</protein>
<dbReference type="InterPro" id="IPR044824">
    <property type="entry name" value="MAIN-like"/>
</dbReference>
<dbReference type="PANTHER" id="PTHR46033:SF65">
    <property type="entry name" value="AMINOTRANSFERASE-LIKE PLANT MOBILE DOMAIN-CONTAINING PROTEIN"/>
    <property type="match status" value="1"/>
</dbReference>
<dbReference type="GO" id="GO:0010073">
    <property type="term" value="P:meristem maintenance"/>
    <property type="evidence" value="ECO:0007669"/>
    <property type="project" value="InterPro"/>
</dbReference>